<dbReference type="WBParaSite" id="nOo.2.0.1.t07223-RA">
    <property type="protein sequence ID" value="nOo.2.0.1.t07223-RA"/>
    <property type="gene ID" value="nOo.2.0.1.g07223"/>
</dbReference>
<evidence type="ECO:0000259" key="4">
    <source>
        <dbReference type="PROSITE" id="PS51792"/>
    </source>
</evidence>
<proteinExistence type="inferred from homology"/>
<protein>
    <submittedName>
        <fullName evidence="7">Yippee domain-containing protein</fullName>
    </submittedName>
</protein>
<evidence type="ECO:0000256" key="1">
    <source>
        <dbReference type="ARBA" id="ARBA00005613"/>
    </source>
</evidence>
<dbReference type="PROSITE" id="PS51792">
    <property type="entry name" value="YIPPEE"/>
    <property type="match status" value="1"/>
</dbReference>
<name>A0A182EGK1_ONCOC</name>
<evidence type="ECO:0000313" key="6">
    <source>
        <dbReference type="Proteomes" id="UP000271087"/>
    </source>
</evidence>
<dbReference type="Pfam" id="PF03226">
    <property type="entry name" value="Yippee-Mis18"/>
    <property type="match status" value="1"/>
</dbReference>
<evidence type="ECO:0000313" key="5">
    <source>
        <dbReference type="EMBL" id="VDK85431.1"/>
    </source>
</evidence>
<dbReference type="OrthoDB" id="6407410at2759"/>
<keyword evidence="2" id="KW-0479">Metal-binding</keyword>
<dbReference type="Proteomes" id="UP000271087">
    <property type="component" value="Unassembled WGS sequence"/>
</dbReference>
<dbReference type="AlphaFoldDB" id="A0A182EGK1"/>
<reference evidence="5 6" key="2">
    <citation type="submission" date="2018-08" db="EMBL/GenBank/DDBJ databases">
        <authorList>
            <person name="Laetsch R D."/>
            <person name="Stevens L."/>
            <person name="Kumar S."/>
            <person name="Blaxter L. M."/>
        </authorList>
    </citation>
    <scope>NUCLEOTIDE SEQUENCE [LARGE SCALE GENOMIC DNA]</scope>
</reference>
<reference evidence="7" key="1">
    <citation type="submission" date="2016-06" db="UniProtKB">
        <authorList>
            <consortium name="WormBaseParasite"/>
        </authorList>
    </citation>
    <scope>IDENTIFICATION</scope>
</reference>
<dbReference type="GO" id="GO:0046872">
    <property type="term" value="F:metal ion binding"/>
    <property type="evidence" value="ECO:0007669"/>
    <property type="project" value="UniProtKB-KW"/>
</dbReference>
<comment type="similarity">
    <text evidence="1">Belongs to the yippee family.</text>
</comment>
<organism evidence="7">
    <name type="scientific">Onchocerca ochengi</name>
    <name type="common">Filarial nematode worm</name>
    <dbReference type="NCBI Taxonomy" id="42157"/>
    <lineage>
        <taxon>Eukaryota</taxon>
        <taxon>Metazoa</taxon>
        <taxon>Ecdysozoa</taxon>
        <taxon>Nematoda</taxon>
        <taxon>Chromadorea</taxon>
        <taxon>Rhabditida</taxon>
        <taxon>Spirurina</taxon>
        <taxon>Spiruromorpha</taxon>
        <taxon>Filarioidea</taxon>
        <taxon>Onchocercidae</taxon>
        <taxon>Onchocerca</taxon>
    </lineage>
</organism>
<dbReference type="InterPro" id="IPR034751">
    <property type="entry name" value="Yippee"/>
</dbReference>
<evidence type="ECO:0000313" key="7">
    <source>
        <dbReference type="WBParaSite" id="nOo.2.0.1.t07223-RA"/>
    </source>
</evidence>
<accession>A0A182EGK1</accession>
<keyword evidence="6" id="KW-1185">Reference proteome</keyword>
<keyword evidence="3" id="KW-0862">Zinc</keyword>
<evidence type="ECO:0000256" key="2">
    <source>
        <dbReference type="ARBA" id="ARBA00022723"/>
    </source>
</evidence>
<dbReference type="EMBL" id="UYRW01002498">
    <property type="protein sequence ID" value="VDK85431.1"/>
    <property type="molecule type" value="Genomic_DNA"/>
</dbReference>
<sequence>MGRYFLEHLGGRRIFSCDSCKAFLTNEDELISKHFTGSTGPAFLFDRVVNIEYSEMQLRTMITGRHIVRDVICKRCKTKLGWMYEYAMNEPQKYKESKVILERALIEMSEGIDNPVDDGREPRQRDPTLWRYLLLNILLSIMNLSHNYLYDVTVHSLSFYYHCISFFLEQGLSFHNVQEIVEKELKEMFGRTPSSLSTCLLTSGCHNISKSLLANEHNFQTVRWTVPIETGSTSQNGNCGQIDNDVMMIGKWGLISI</sequence>
<evidence type="ECO:0000256" key="3">
    <source>
        <dbReference type="ARBA" id="ARBA00022833"/>
    </source>
</evidence>
<feature type="domain" description="Yippee" evidence="4">
    <location>
        <begin position="13"/>
        <end position="110"/>
    </location>
</feature>
<dbReference type="STRING" id="42157.A0A182EGK1"/>
<dbReference type="InterPro" id="IPR039058">
    <property type="entry name" value="Yippee_fam"/>
</dbReference>
<dbReference type="InterPro" id="IPR004910">
    <property type="entry name" value="Yippee/Mis18/Cereblon"/>
</dbReference>
<dbReference type="PANTHER" id="PTHR13848">
    <property type="entry name" value="PROTEIN YIPPEE-LIKE CG15309-RELATED"/>
    <property type="match status" value="1"/>
</dbReference>
<gene>
    <name evidence="5" type="ORF">NOO_LOCUS7223</name>
</gene>